<keyword evidence="1" id="KW-0238">DNA-binding</keyword>
<comment type="caution">
    <text evidence="3">The sequence shown here is derived from an EMBL/GenBank/DDBJ whole genome shotgun (WGS) entry which is preliminary data.</text>
</comment>
<dbReference type="STRING" id="171693.BN988_02176"/>
<protein>
    <submittedName>
        <fullName evidence="3">HTH-type transcriptional regulator ImmR</fullName>
    </submittedName>
</protein>
<dbReference type="Pfam" id="PF01381">
    <property type="entry name" value="HTH_3"/>
    <property type="match status" value="1"/>
</dbReference>
<dbReference type="EMBL" id="CCAX010000001">
    <property type="protein sequence ID" value="CDO03658.1"/>
    <property type="molecule type" value="Genomic_DNA"/>
</dbReference>
<evidence type="ECO:0000313" key="3">
    <source>
        <dbReference type="EMBL" id="CDO03658.1"/>
    </source>
</evidence>
<proteinExistence type="predicted"/>
<gene>
    <name evidence="3" type="primary">immR</name>
    <name evidence="3" type="ORF">BN988_02176</name>
</gene>
<dbReference type="eggNOG" id="COG1476">
    <property type="taxonomic scope" value="Bacteria"/>
</dbReference>
<dbReference type="PANTHER" id="PTHR46558">
    <property type="entry name" value="TRACRIPTIONAL REGULATORY PROTEIN-RELATED-RELATED"/>
    <property type="match status" value="1"/>
</dbReference>
<name>W9ADW2_9BACI</name>
<dbReference type="InterPro" id="IPR001387">
    <property type="entry name" value="Cro/C1-type_HTH"/>
</dbReference>
<evidence type="ECO:0000259" key="2">
    <source>
        <dbReference type="PROSITE" id="PS50943"/>
    </source>
</evidence>
<keyword evidence="4" id="KW-1185">Reference proteome</keyword>
<dbReference type="Proteomes" id="UP000028863">
    <property type="component" value="Unassembled WGS sequence"/>
</dbReference>
<dbReference type="AlphaFoldDB" id="W9ADW2"/>
<evidence type="ECO:0000313" key="4">
    <source>
        <dbReference type="Proteomes" id="UP000028863"/>
    </source>
</evidence>
<organism evidence="3 4">
    <name type="scientific">Oceanobacillus picturae</name>
    <dbReference type="NCBI Taxonomy" id="171693"/>
    <lineage>
        <taxon>Bacteria</taxon>
        <taxon>Bacillati</taxon>
        <taxon>Bacillota</taxon>
        <taxon>Bacilli</taxon>
        <taxon>Bacillales</taxon>
        <taxon>Bacillaceae</taxon>
        <taxon>Oceanobacillus</taxon>
    </lineage>
</organism>
<reference evidence="3" key="2">
    <citation type="submission" date="2014-03" db="EMBL/GenBank/DDBJ databases">
        <authorList>
            <person name="Urmite Genomes"/>
        </authorList>
    </citation>
    <scope>NUCLEOTIDE SEQUENCE</scope>
    <source>
        <strain evidence="3">S1</strain>
    </source>
</reference>
<dbReference type="PROSITE" id="PS50943">
    <property type="entry name" value="HTH_CROC1"/>
    <property type="match status" value="1"/>
</dbReference>
<feature type="domain" description="HTH cro/C1-type" evidence="2">
    <location>
        <begin position="8"/>
        <end position="62"/>
    </location>
</feature>
<dbReference type="RefSeq" id="WP_051557812.1">
    <property type="nucleotide sequence ID" value="NZ_CABLBW010000001.1"/>
</dbReference>
<dbReference type="PANTHER" id="PTHR46558:SF14">
    <property type="entry name" value="HTH-TYPE TRANSCRIPTIONAL REGULATOR ANSR"/>
    <property type="match status" value="1"/>
</dbReference>
<dbReference type="SMART" id="SM00530">
    <property type="entry name" value="HTH_XRE"/>
    <property type="match status" value="1"/>
</dbReference>
<dbReference type="InterPro" id="IPR010982">
    <property type="entry name" value="Lambda_DNA-bd_dom_sf"/>
</dbReference>
<accession>W9ADW2</accession>
<reference evidence="3" key="1">
    <citation type="submission" date="2014-03" db="EMBL/GenBank/DDBJ databases">
        <title>Draft genome sequencing of Oceanobacillus picturae strain S1 isolated from human gut.</title>
        <authorList>
            <person name="Croce O."/>
            <person name="Lagier J.C."/>
            <person name="Raoult D."/>
        </authorList>
    </citation>
    <scope>NUCLEOTIDE SEQUENCE [LARGE SCALE GENOMIC DNA]</scope>
    <source>
        <strain evidence="3">S1</strain>
    </source>
</reference>
<evidence type="ECO:0000256" key="1">
    <source>
        <dbReference type="ARBA" id="ARBA00023125"/>
    </source>
</evidence>
<sequence>MEGFGLRLENLREKAGYTQQEISFKLGYSQNAFGKYEREERRPSYEALIQIADLFQVPIDSLLRGEEPVYLKNYRKINDVLNLLEDAGYKQPFLLDVNSWTRLGEKELHDLSHYFYWQVQQAAKKED</sequence>
<dbReference type="GO" id="GO:0003677">
    <property type="term" value="F:DNA binding"/>
    <property type="evidence" value="ECO:0007669"/>
    <property type="project" value="UniProtKB-KW"/>
</dbReference>
<dbReference type="SUPFAM" id="SSF47413">
    <property type="entry name" value="lambda repressor-like DNA-binding domains"/>
    <property type="match status" value="1"/>
</dbReference>
<dbReference type="Gene3D" id="1.10.260.40">
    <property type="entry name" value="lambda repressor-like DNA-binding domains"/>
    <property type="match status" value="1"/>
</dbReference>
<dbReference type="CDD" id="cd00093">
    <property type="entry name" value="HTH_XRE"/>
    <property type="match status" value="1"/>
</dbReference>